<dbReference type="AlphaFoldDB" id="A0A836HPC2"/>
<dbReference type="Proteomes" id="UP000674318">
    <property type="component" value="Chromosome 24"/>
</dbReference>
<proteinExistence type="predicted"/>
<dbReference type="KEGG" id="phet:94291615"/>
<name>A0A836HPC2_9TRYP</name>
<organism evidence="2 3">
    <name type="scientific">Porcisia hertigi</name>
    <dbReference type="NCBI Taxonomy" id="2761500"/>
    <lineage>
        <taxon>Eukaryota</taxon>
        <taxon>Discoba</taxon>
        <taxon>Euglenozoa</taxon>
        <taxon>Kinetoplastea</taxon>
        <taxon>Metakinetoplastina</taxon>
        <taxon>Trypanosomatida</taxon>
        <taxon>Trypanosomatidae</taxon>
        <taxon>Leishmaniinae</taxon>
        <taxon>Porcisia</taxon>
    </lineage>
</organism>
<feature type="region of interest" description="Disordered" evidence="1">
    <location>
        <begin position="293"/>
        <end position="317"/>
    </location>
</feature>
<comment type="caution">
    <text evidence="2">The sequence shown here is derived from an EMBL/GenBank/DDBJ whole genome shotgun (WGS) entry which is preliminary data.</text>
</comment>
<dbReference type="GeneID" id="94291615"/>
<feature type="region of interest" description="Disordered" evidence="1">
    <location>
        <begin position="17"/>
        <end position="97"/>
    </location>
</feature>
<dbReference type="EMBL" id="JAFJZO010000024">
    <property type="protein sequence ID" value="KAG5503442.1"/>
    <property type="molecule type" value="Genomic_DNA"/>
</dbReference>
<protein>
    <submittedName>
        <fullName evidence="2">Uncharacterized protein</fullName>
    </submittedName>
</protein>
<feature type="compositionally biased region" description="Polar residues" evidence="1">
    <location>
        <begin position="33"/>
        <end position="45"/>
    </location>
</feature>
<evidence type="ECO:0000313" key="3">
    <source>
        <dbReference type="Proteomes" id="UP000674318"/>
    </source>
</evidence>
<dbReference type="RefSeq" id="XP_067756804.1">
    <property type="nucleotide sequence ID" value="XM_067901538.1"/>
</dbReference>
<accession>A0A836HPC2</accession>
<evidence type="ECO:0000256" key="1">
    <source>
        <dbReference type="SAM" id="MobiDB-lite"/>
    </source>
</evidence>
<feature type="compositionally biased region" description="Low complexity" evidence="1">
    <location>
        <begin position="64"/>
        <end position="74"/>
    </location>
</feature>
<keyword evidence="3" id="KW-1185">Reference proteome</keyword>
<reference evidence="2 3" key="1">
    <citation type="submission" date="2021-02" db="EMBL/GenBank/DDBJ databases">
        <title>Porcisia hertigi Genome sequencing and assembly.</title>
        <authorList>
            <person name="Almutairi H."/>
            <person name="Gatherer D."/>
        </authorList>
    </citation>
    <scope>NUCLEOTIDE SEQUENCE [LARGE SCALE GENOMIC DNA]</scope>
    <source>
        <strain evidence="2 3">C119</strain>
    </source>
</reference>
<sequence>MFYIPLCTAAETHALPDVKANGGADGSLKKSPDTPSGSIATASRTTAKRLDGTQEEGADAEMSGGTTANTTAAGTRREAPGARGATRRNCRETRAAPTAAVDCGVAPPAEPLGAKGNAKGAVSRTAAGGGADDTECLCGAAHGARWITPTNDFLPEQHQRIRERGERVVSRPVASTSADAASCGRFDDDDTIPLRAEADTTMISRCFRNPSGLPWQRYVRIPIGGAFTSVVVLGAPNSRSLVLTGFYPAPNIGFCKVNHLLPPDAFFPLLGALALPLTAQPEAAEPLPRGQYATAAHARSDAPPPPPPPTSSRATAADTPLGVTTAAVAIASSPMPPLDPGLQDEATAAVNHWHQEREWSHHHRREIREMVRSAAHAATMRHPRNPQTAGEEHKWSLSPVPEVRVVSRNSHSFLRVSWKVQTLNAKVIVGIE</sequence>
<gene>
    <name evidence="2" type="ORF">JKF63_05581</name>
</gene>
<evidence type="ECO:0000313" key="2">
    <source>
        <dbReference type="EMBL" id="KAG5503442.1"/>
    </source>
</evidence>